<keyword evidence="2" id="KW-1185">Reference proteome</keyword>
<gene>
    <name evidence="1" type="ORF">L6452_41828</name>
</gene>
<dbReference type="Proteomes" id="UP001055879">
    <property type="component" value="Linkage Group LG17"/>
</dbReference>
<evidence type="ECO:0000313" key="1">
    <source>
        <dbReference type="EMBL" id="KAI3666791.1"/>
    </source>
</evidence>
<organism evidence="1 2">
    <name type="scientific">Arctium lappa</name>
    <name type="common">Greater burdock</name>
    <name type="synonym">Lappa major</name>
    <dbReference type="NCBI Taxonomy" id="4217"/>
    <lineage>
        <taxon>Eukaryota</taxon>
        <taxon>Viridiplantae</taxon>
        <taxon>Streptophyta</taxon>
        <taxon>Embryophyta</taxon>
        <taxon>Tracheophyta</taxon>
        <taxon>Spermatophyta</taxon>
        <taxon>Magnoliopsida</taxon>
        <taxon>eudicotyledons</taxon>
        <taxon>Gunneridae</taxon>
        <taxon>Pentapetalae</taxon>
        <taxon>asterids</taxon>
        <taxon>campanulids</taxon>
        <taxon>Asterales</taxon>
        <taxon>Asteraceae</taxon>
        <taxon>Carduoideae</taxon>
        <taxon>Cardueae</taxon>
        <taxon>Arctiinae</taxon>
        <taxon>Arctium</taxon>
    </lineage>
</organism>
<name>A0ACB8XGI1_ARCLA</name>
<comment type="caution">
    <text evidence="1">The sequence shown here is derived from an EMBL/GenBank/DDBJ whole genome shotgun (WGS) entry which is preliminary data.</text>
</comment>
<reference evidence="2" key="1">
    <citation type="journal article" date="2022" name="Mol. Ecol. Resour.">
        <title>The genomes of chicory, endive, great burdock and yacon provide insights into Asteraceae palaeo-polyploidization history and plant inulin production.</title>
        <authorList>
            <person name="Fan W."/>
            <person name="Wang S."/>
            <person name="Wang H."/>
            <person name="Wang A."/>
            <person name="Jiang F."/>
            <person name="Liu H."/>
            <person name="Zhao H."/>
            <person name="Xu D."/>
            <person name="Zhang Y."/>
        </authorList>
    </citation>
    <scope>NUCLEOTIDE SEQUENCE [LARGE SCALE GENOMIC DNA]</scope>
    <source>
        <strain evidence="2">cv. Niubang</strain>
    </source>
</reference>
<dbReference type="EMBL" id="CM042063">
    <property type="protein sequence ID" value="KAI3666791.1"/>
    <property type="molecule type" value="Genomic_DNA"/>
</dbReference>
<protein>
    <submittedName>
        <fullName evidence="1">Uncharacterized protein</fullName>
    </submittedName>
</protein>
<proteinExistence type="predicted"/>
<sequence>MELQFLVLLVFFLGWPTVRPQPLSDLIPKSANDLNVMLQDYAYRAFTFERTGIPFDGIVPSYLTGINISALRLRSGSLYSRGFDSYKEFVIPPGVMDGPRHVERLVFVYHNLGNWSSHYYPLTGDHMYLAPIFGLLAYNGSDLSATNLPVLEFNATEKPITFKFGPIKPVSSGRVMKCVWFDVIGSKPVYYEMAPDNTCLLSTPGHCSIVDAPFVHHRHTSHVGKTIAQVFLGALVLGYIMGLLIFHIRGRRNRTMENRETMTRAGTHYEEIQLATTECPKKASWTGCL</sequence>
<evidence type="ECO:0000313" key="2">
    <source>
        <dbReference type="Proteomes" id="UP001055879"/>
    </source>
</evidence>
<reference evidence="1 2" key="2">
    <citation type="journal article" date="2022" name="Mol. Ecol. Resour.">
        <title>The genomes of chicory, endive, great burdock and yacon provide insights into Asteraceae paleo-polyploidization history and plant inulin production.</title>
        <authorList>
            <person name="Fan W."/>
            <person name="Wang S."/>
            <person name="Wang H."/>
            <person name="Wang A."/>
            <person name="Jiang F."/>
            <person name="Liu H."/>
            <person name="Zhao H."/>
            <person name="Xu D."/>
            <person name="Zhang Y."/>
        </authorList>
    </citation>
    <scope>NUCLEOTIDE SEQUENCE [LARGE SCALE GENOMIC DNA]</scope>
    <source>
        <strain evidence="2">cv. Niubang</strain>
    </source>
</reference>
<accession>A0ACB8XGI1</accession>